<reference evidence="1" key="1">
    <citation type="submission" date="2022-12" db="EMBL/GenBank/DDBJ databases">
        <authorList>
            <person name="Alioto T."/>
            <person name="Alioto T."/>
            <person name="Gomez Garrido J."/>
        </authorList>
    </citation>
    <scope>NUCLEOTIDE SEQUENCE</scope>
</reference>
<dbReference type="Proteomes" id="UP001178461">
    <property type="component" value="Chromosome 13"/>
</dbReference>
<dbReference type="AlphaFoldDB" id="A0AA35L5I1"/>
<sequence>MEFGHQYPVAVEAALETTPGACFLAVSWPPERTQGLKRKHSCAQRNRSHDPIWFHNDILESAENWTTSSWKHGEWKSSKHLSPRLRCGLENSLGLFKLALLIFQVFGSSSLSPKCLQQSSKPNCS</sequence>
<organism evidence="1 2">
    <name type="scientific">Podarcis lilfordi</name>
    <name type="common">Lilford's wall lizard</name>
    <dbReference type="NCBI Taxonomy" id="74358"/>
    <lineage>
        <taxon>Eukaryota</taxon>
        <taxon>Metazoa</taxon>
        <taxon>Chordata</taxon>
        <taxon>Craniata</taxon>
        <taxon>Vertebrata</taxon>
        <taxon>Euteleostomi</taxon>
        <taxon>Lepidosauria</taxon>
        <taxon>Squamata</taxon>
        <taxon>Bifurcata</taxon>
        <taxon>Unidentata</taxon>
        <taxon>Episquamata</taxon>
        <taxon>Laterata</taxon>
        <taxon>Lacertibaenia</taxon>
        <taxon>Lacertidae</taxon>
        <taxon>Podarcis</taxon>
    </lineage>
</organism>
<proteinExistence type="predicted"/>
<protein>
    <submittedName>
        <fullName evidence="1">Uncharacterized protein</fullName>
    </submittedName>
</protein>
<keyword evidence="2" id="KW-1185">Reference proteome</keyword>
<evidence type="ECO:0000313" key="2">
    <source>
        <dbReference type="Proteomes" id="UP001178461"/>
    </source>
</evidence>
<name>A0AA35L5I1_9SAUR</name>
<gene>
    <name evidence="1" type="ORF">PODLI_1B039437</name>
</gene>
<evidence type="ECO:0000313" key="1">
    <source>
        <dbReference type="EMBL" id="CAI5790202.1"/>
    </source>
</evidence>
<accession>A0AA35L5I1</accession>
<dbReference type="EMBL" id="OX395138">
    <property type="protein sequence ID" value="CAI5790202.1"/>
    <property type="molecule type" value="Genomic_DNA"/>
</dbReference>